<evidence type="ECO:0000313" key="6">
    <source>
        <dbReference type="Proteomes" id="UP000006034"/>
    </source>
</evidence>
<evidence type="ECO:0000256" key="2">
    <source>
        <dbReference type="ARBA" id="ARBA00023125"/>
    </source>
</evidence>
<dbReference type="SUPFAM" id="SSF48008">
    <property type="entry name" value="GntR ligand-binding domain-like"/>
    <property type="match status" value="1"/>
</dbReference>
<dbReference type="GeneID" id="78087246"/>
<dbReference type="SMART" id="SM00895">
    <property type="entry name" value="FCD"/>
    <property type="match status" value="1"/>
</dbReference>
<sequence length="230" mass="26022">MTNPFKPISRVNLHSEVMQQITAAIQSGQWKPGSKLPGEIALAEMFQVSRTCIREVLKALAYSGVVESRSGVGTFVKELPSEAPSPAVDLLSSTDYTQILEMRKLLEGQAAYWATERATPEEIAELESILKQEGLSLKDIHTRFHNGVTALSKNPILIHMLAEFQEQFKKQRELNFVILPDEDRLEHWKVLEAIKSGSPAKARRAMHQHIDYIWKKRPHLFPGKKGPDKM</sequence>
<comment type="caution">
    <text evidence="5">The sequence shown here is derived from an EMBL/GenBank/DDBJ whole genome shotgun (WGS) entry which is preliminary data.</text>
</comment>
<reference evidence="5 6" key="1">
    <citation type="submission" date="2010-10" db="EMBL/GenBank/DDBJ databases">
        <authorList>
            <consortium name="The Broad Institute Genome Sequencing Platform"/>
            <person name="Ward D."/>
            <person name="Earl A."/>
            <person name="Feldgarden M."/>
            <person name="Young S.K."/>
            <person name="Gargeya S."/>
            <person name="Zeng Q."/>
            <person name="Alvarado L."/>
            <person name="Berlin A."/>
            <person name="Bochicchio J."/>
            <person name="Chapman S.B."/>
            <person name="Chen Z."/>
            <person name="Freedman E."/>
            <person name="Gellesch M."/>
            <person name="Goldberg J."/>
            <person name="Griggs A."/>
            <person name="Gujja S."/>
            <person name="Heilman E."/>
            <person name="Heiman D."/>
            <person name="Howarth C."/>
            <person name="Mehta T."/>
            <person name="Neiman D."/>
            <person name="Pearson M."/>
            <person name="Roberts A."/>
            <person name="Saif S."/>
            <person name="Shea T."/>
            <person name="Shenoy N."/>
            <person name="Sisk P."/>
            <person name="Stolte C."/>
            <person name="Sykes S."/>
            <person name="White J."/>
            <person name="Yandava C."/>
            <person name="Allen-Vercoe E."/>
            <person name="Sibley C."/>
            <person name="Ambrose C.E."/>
            <person name="Strauss J."/>
            <person name="Daigneault M."/>
            <person name="Haas B."/>
            <person name="Nusbaum C."/>
            <person name="Birren B."/>
        </authorList>
    </citation>
    <scope>NUCLEOTIDE SEQUENCE [LARGE SCALE GENOMIC DNA]</scope>
    <source>
        <strain evidence="5 6">3_1_6</strain>
    </source>
</reference>
<proteinExistence type="predicted"/>
<dbReference type="STRING" id="563192.HMPREF0179_00566"/>
<evidence type="ECO:0000256" key="3">
    <source>
        <dbReference type="ARBA" id="ARBA00023163"/>
    </source>
</evidence>
<name>E5Y305_BILW3</name>
<evidence type="ECO:0000256" key="1">
    <source>
        <dbReference type="ARBA" id="ARBA00023015"/>
    </source>
</evidence>
<dbReference type="GO" id="GO:0003700">
    <property type="term" value="F:DNA-binding transcription factor activity"/>
    <property type="evidence" value="ECO:0007669"/>
    <property type="project" value="InterPro"/>
</dbReference>
<dbReference type="RefSeq" id="WP_005024771.1">
    <property type="nucleotide sequence ID" value="NZ_KE150239.1"/>
</dbReference>
<keyword evidence="3" id="KW-0804">Transcription</keyword>
<dbReference type="OrthoDB" id="5343675at2"/>
<protein>
    <recommendedName>
        <fullName evidence="4">HTH gntR-type domain-containing protein</fullName>
    </recommendedName>
</protein>
<accession>E5Y305</accession>
<dbReference type="Pfam" id="PF00392">
    <property type="entry name" value="GntR"/>
    <property type="match status" value="1"/>
</dbReference>
<dbReference type="SMART" id="SM00345">
    <property type="entry name" value="HTH_GNTR"/>
    <property type="match status" value="1"/>
</dbReference>
<dbReference type="HOGENOM" id="CLU_017584_9_1_7"/>
<dbReference type="PANTHER" id="PTHR43537">
    <property type="entry name" value="TRANSCRIPTIONAL REGULATOR, GNTR FAMILY"/>
    <property type="match status" value="1"/>
</dbReference>
<dbReference type="InterPro" id="IPR000524">
    <property type="entry name" value="Tscrpt_reg_HTH_GntR"/>
</dbReference>
<dbReference type="Pfam" id="PF07729">
    <property type="entry name" value="FCD"/>
    <property type="match status" value="1"/>
</dbReference>
<evidence type="ECO:0000259" key="4">
    <source>
        <dbReference type="PROSITE" id="PS50949"/>
    </source>
</evidence>
<dbReference type="EMBL" id="ADCP02000002">
    <property type="protein sequence ID" value="EFV45634.1"/>
    <property type="molecule type" value="Genomic_DNA"/>
</dbReference>
<keyword evidence="6" id="KW-1185">Reference proteome</keyword>
<reference evidence="5 6" key="2">
    <citation type="submission" date="2013-04" db="EMBL/GenBank/DDBJ databases">
        <title>The Genome Sequence of Bilophila wadsworthia 3_1_6.</title>
        <authorList>
            <consortium name="The Broad Institute Genomics Platform"/>
            <person name="Earl A."/>
            <person name="Ward D."/>
            <person name="Feldgarden M."/>
            <person name="Gevers D."/>
            <person name="Sibley C."/>
            <person name="Strauss J."/>
            <person name="Allen-Vercoe E."/>
            <person name="Walker B."/>
            <person name="Young S."/>
            <person name="Zeng Q."/>
            <person name="Gargeya S."/>
            <person name="Fitzgerald M."/>
            <person name="Haas B."/>
            <person name="Abouelleil A."/>
            <person name="Allen A.W."/>
            <person name="Alvarado L."/>
            <person name="Arachchi H.M."/>
            <person name="Berlin A.M."/>
            <person name="Chapman S.B."/>
            <person name="Gainer-Dewar J."/>
            <person name="Goldberg J."/>
            <person name="Griggs A."/>
            <person name="Gujja S."/>
            <person name="Hansen M."/>
            <person name="Howarth C."/>
            <person name="Imamovic A."/>
            <person name="Ireland A."/>
            <person name="Larimer J."/>
            <person name="McCowan C."/>
            <person name="Murphy C."/>
            <person name="Pearson M."/>
            <person name="Poon T.W."/>
            <person name="Priest M."/>
            <person name="Roberts A."/>
            <person name="Saif S."/>
            <person name="Shea T."/>
            <person name="Sisk P."/>
            <person name="Sykes S."/>
            <person name="Wortman J."/>
            <person name="Nusbaum C."/>
            <person name="Birren B."/>
        </authorList>
    </citation>
    <scope>NUCLEOTIDE SEQUENCE [LARGE SCALE GENOMIC DNA]</scope>
    <source>
        <strain evidence="5 6">3_1_6</strain>
    </source>
</reference>
<dbReference type="InterPro" id="IPR011711">
    <property type="entry name" value="GntR_C"/>
</dbReference>
<dbReference type="InterPro" id="IPR036390">
    <property type="entry name" value="WH_DNA-bd_sf"/>
</dbReference>
<keyword evidence="2" id="KW-0238">DNA-binding</keyword>
<dbReference type="Gene3D" id="1.10.10.10">
    <property type="entry name" value="Winged helix-like DNA-binding domain superfamily/Winged helix DNA-binding domain"/>
    <property type="match status" value="1"/>
</dbReference>
<feature type="domain" description="HTH gntR-type" evidence="4">
    <location>
        <begin position="11"/>
        <end position="79"/>
    </location>
</feature>
<dbReference type="Proteomes" id="UP000006034">
    <property type="component" value="Unassembled WGS sequence"/>
</dbReference>
<keyword evidence="1" id="KW-0805">Transcription regulation</keyword>
<dbReference type="PRINTS" id="PR00035">
    <property type="entry name" value="HTHGNTR"/>
</dbReference>
<evidence type="ECO:0000313" key="5">
    <source>
        <dbReference type="EMBL" id="EFV45634.1"/>
    </source>
</evidence>
<organism evidence="5 6">
    <name type="scientific">Bilophila wadsworthia (strain 3_1_6)</name>
    <dbReference type="NCBI Taxonomy" id="563192"/>
    <lineage>
        <taxon>Bacteria</taxon>
        <taxon>Pseudomonadati</taxon>
        <taxon>Thermodesulfobacteriota</taxon>
        <taxon>Desulfovibrionia</taxon>
        <taxon>Desulfovibrionales</taxon>
        <taxon>Desulfovibrionaceae</taxon>
        <taxon>Bilophila</taxon>
    </lineage>
</organism>
<dbReference type="PROSITE" id="PS50949">
    <property type="entry name" value="HTH_GNTR"/>
    <property type="match status" value="1"/>
</dbReference>
<dbReference type="GO" id="GO:0003677">
    <property type="term" value="F:DNA binding"/>
    <property type="evidence" value="ECO:0007669"/>
    <property type="project" value="UniProtKB-KW"/>
</dbReference>
<dbReference type="Gene3D" id="1.20.120.530">
    <property type="entry name" value="GntR ligand-binding domain-like"/>
    <property type="match status" value="1"/>
</dbReference>
<dbReference type="InterPro" id="IPR008920">
    <property type="entry name" value="TF_FadR/GntR_C"/>
</dbReference>
<dbReference type="InterPro" id="IPR036388">
    <property type="entry name" value="WH-like_DNA-bd_sf"/>
</dbReference>
<dbReference type="PANTHER" id="PTHR43537:SF5">
    <property type="entry name" value="UXU OPERON TRANSCRIPTIONAL REGULATOR"/>
    <property type="match status" value="1"/>
</dbReference>
<dbReference type="CDD" id="cd07377">
    <property type="entry name" value="WHTH_GntR"/>
    <property type="match status" value="1"/>
</dbReference>
<gene>
    <name evidence="5" type="ORF">HMPREF0179_00566</name>
</gene>
<dbReference type="eggNOG" id="COG2186">
    <property type="taxonomic scope" value="Bacteria"/>
</dbReference>
<dbReference type="AlphaFoldDB" id="E5Y305"/>
<dbReference type="SUPFAM" id="SSF46785">
    <property type="entry name" value="Winged helix' DNA-binding domain"/>
    <property type="match status" value="1"/>
</dbReference>